<dbReference type="AlphaFoldDB" id="G3IAT3"/>
<evidence type="ECO:0000313" key="2">
    <source>
        <dbReference type="Proteomes" id="UP000001075"/>
    </source>
</evidence>
<organism evidence="1 2">
    <name type="scientific">Cricetulus griseus</name>
    <name type="common">Chinese hamster</name>
    <name type="synonym">Cricetulus barabensis griseus</name>
    <dbReference type="NCBI Taxonomy" id="10029"/>
    <lineage>
        <taxon>Eukaryota</taxon>
        <taxon>Metazoa</taxon>
        <taxon>Chordata</taxon>
        <taxon>Craniata</taxon>
        <taxon>Vertebrata</taxon>
        <taxon>Euteleostomi</taxon>
        <taxon>Mammalia</taxon>
        <taxon>Eutheria</taxon>
        <taxon>Euarchontoglires</taxon>
        <taxon>Glires</taxon>
        <taxon>Rodentia</taxon>
        <taxon>Myomorpha</taxon>
        <taxon>Muroidea</taxon>
        <taxon>Cricetidae</taxon>
        <taxon>Cricetinae</taxon>
        <taxon>Cricetulus</taxon>
    </lineage>
</organism>
<name>G3IAT3_CRIGR</name>
<dbReference type="Proteomes" id="UP000001075">
    <property type="component" value="Unassembled WGS sequence"/>
</dbReference>
<gene>
    <name evidence="1" type="ORF">I79_020713</name>
</gene>
<dbReference type="InParanoid" id="G3IAT3"/>
<evidence type="ECO:0000313" key="1">
    <source>
        <dbReference type="EMBL" id="EGW13023.1"/>
    </source>
</evidence>
<proteinExistence type="predicted"/>
<accession>G3IAT3</accession>
<protein>
    <submittedName>
        <fullName evidence="1">Uncharacterized protein</fullName>
    </submittedName>
</protein>
<reference evidence="2" key="1">
    <citation type="journal article" date="2011" name="Nat. Biotechnol.">
        <title>The genomic sequence of the Chinese hamster ovary (CHO)-K1 cell line.</title>
        <authorList>
            <person name="Xu X."/>
            <person name="Nagarajan H."/>
            <person name="Lewis N.E."/>
            <person name="Pan S."/>
            <person name="Cai Z."/>
            <person name="Liu X."/>
            <person name="Chen W."/>
            <person name="Xie M."/>
            <person name="Wang W."/>
            <person name="Hammond S."/>
            <person name="Andersen M.R."/>
            <person name="Neff N."/>
            <person name="Passarelli B."/>
            <person name="Koh W."/>
            <person name="Fan H.C."/>
            <person name="Wang J."/>
            <person name="Gui Y."/>
            <person name="Lee K.H."/>
            <person name="Betenbaugh M.J."/>
            <person name="Quake S.R."/>
            <person name="Famili I."/>
            <person name="Palsson B.O."/>
            <person name="Wang J."/>
        </authorList>
    </citation>
    <scope>NUCLEOTIDE SEQUENCE [LARGE SCALE GENOMIC DNA]</scope>
    <source>
        <strain evidence="2">CHO K1 cell line</strain>
    </source>
</reference>
<dbReference type="EMBL" id="JH001751">
    <property type="protein sequence ID" value="EGW13023.1"/>
    <property type="molecule type" value="Genomic_DNA"/>
</dbReference>
<sequence>MGCHGAIVFSRNTQIDSGQQKPEVLLSFCLESKSVLVDLWRQCGLLATGSG</sequence>